<evidence type="ECO:0000256" key="5">
    <source>
        <dbReference type="ARBA" id="ARBA00022737"/>
    </source>
</evidence>
<dbReference type="Gene3D" id="3.30.160.60">
    <property type="entry name" value="Classic Zinc Finger"/>
    <property type="match status" value="8"/>
</dbReference>
<comment type="similarity">
    <text evidence="2">Belongs to the krueppel C2H2-type zinc-finger protein family.</text>
</comment>
<dbReference type="FunFam" id="3.30.160.60:FF:000642">
    <property type="entry name" value="Zinc finger with KRAB and SCAN domains 2"/>
    <property type="match status" value="1"/>
</dbReference>
<keyword evidence="8" id="KW-0832">Ubl conjugation</keyword>
<feature type="domain" description="SCAN box" evidence="15">
    <location>
        <begin position="170"/>
        <end position="251"/>
    </location>
</feature>
<reference evidence="17" key="1">
    <citation type="submission" date="2025-08" db="UniProtKB">
        <authorList>
            <consortium name="RefSeq"/>
        </authorList>
    </citation>
    <scope>IDENTIFICATION</scope>
    <source>
        <tissue evidence="17">Blood</tissue>
    </source>
</reference>
<evidence type="ECO:0000256" key="3">
    <source>
        <dbReference type="ARBA" id="ARBA00022499"/>
    </source>
</evidence>
<dbReference type="FunFam" id="1.10.4020.10:FF:000001">
    <property type="entry name" value="zinc finger protein 263 isoform X1"/>
    <property type="match status" value="1"/>
</dbReference>
<feature type="compositionally biased region" description="Low complexity" evidence="13">
    <location>
        <begin position="335"/>
        <end position="345"/>
    </location>
</feature>
<dbReference type="FunFam" id="3.30.160.60:FF:000557">
    <property type="entry name" value="zinc finger and SCAN domain-containing protein 29"/>
    <property type="match status" value="1"/>
</dbReference>
<dbReference type="PROSITE" id="PS50804">
    <property type="entry name" value="SCAN_BOX"/>
    <property type="match status" value="1"/>
</dbReference>
<dbReference type="AlphaFoldDB" id="A0AA97J7F3"/>
<keyword evidence="11" id="KW-0539">Nucleus</keyword>
<evidence type="ECO:0000256" key="6">
    <source>
        <dbReference type="ARBA" id="ARBA00022771"/>
    </source>
</evidence>
<evidence type="ECO:0000256" key="1">
    <source>
        <dbReference type="ARBA" id="ARBA00004123"/>
    </source>
</evidence>
<sequence>MAADEGDVSTLPLPVQVMLEKGLKMEELEPTSLEPRKRAENSYCIVPRESKGDWGERTILEDVKLEPQKRLQQCWDIQLQEFLKRVESPQSEWRNPQLSRPVPVNHTKAFLPCLKGVANPSPEGSAQVLPVLSKEGQETNGQLSDNTEADGRGVKEEEPDNSSTILDIEQQGFWQFRYQEAEGPQAACRQLWQLCLQWLKPERHTKEQILELVVLEQFLTILPQELQKWVREGGPQTCAQAVALAQGFLRKQQEVQVHCTEVQVATLDTRQRSLFKEVKEESICEVQHDDCDASSLDDMKPRDEQRNIPENFSEREPHWTLRGSCQQAVSHLPDQQEVSESQQESCPDKGGDKRLQHDLQACERIPPGGKPYTCSFCGKSFNQRSTLTIHERTHTGERPYECPDCGKRFSHRSNLIAHKTVHTGGRPYECSDCGDSFRHRSHVIAHKRIHTGERPHKCSDCGKSFNQRSALTVHARTHTGERPYKCSDCGKSFNQRSILTEHERTHTGERPFKCSDCGKSFKQLSALTAHARSHTGERPYMCLDCGKSFTRSSLLIKHRRIHTGEKPYECSNCGRRFSQRSQLVSHEKTHAGQKSY</sequence>
<dbReference type="InterPro" id="IPR050758">
    <property type="entry name" value="Znf_C2H2-type"/>
</dbReference>
<keyword evidence="16" id="KW-1185">Reference proteome</keyword>
<dbReference type="SUPFAM" id="SSF47353">
    <property type="entry name" value="Retrovirus capsid dimerization domain-like"/>
    <property type="match status" value="1"/>
</dbReference>
<evidence type="ECO:0000256" key="9">
    <source>
        <dbReference type="ARBA" id="ARBA00023015"/>
    </source>
</evidence>
<keyword evidence="4" id="KW-0479">Metal-binding</keyword>
<feature type="domain" description="C2H2-type" evidence="14">
    <location>
        <begin position="540"/>
        <end position="567"/>
    </location>
</feature>
<dbReference type="FunFam" id="3.30.160.60:FF:002063">
    <property type="entry name" value="RB associated KRAB zinc finger"/>
    <property type="match status" value="1"/>
</dbReference>
<dbReference type="FunFam" id="3.30.160.60:FF:000180">
    <property type="entry name" value="Zinc finger protein 689"/>
    <property type="match status" value="1"/>
</dbReference>
<keyword evidence="7" id="KW-0862">Zinc</keyword>
<feature type="domain" description="C2H2-type" evidence="14">
    <location>
        <begin position="428"/>
        <end position="455"/>
    </location>
</feature>
<dbReference type="KEGG" id="emc:129327725"/>
<feature type="region of interest" description="Disordered" evidence="13">
    <location>
        <begin position="330"/>
        <end position="352"/>
    </location>
</feature>
<dbReference type="SMART" id="SM00355">
    <property type="entry name" value="ZnF_C2H2"/>
    <property type="match status" value="8"/>
</dbReference>
<dbReference type="Pfam" id="PF00096">
    <property type="entry name" value="zf-C2H2"/>
    <property type="match status" value="8"/>
</dbReference>
<dbReference type="PROSITE" id="PS50157">
    <property type="entry name" value="ZINC_FINGER_C2H2_2"/>
    <property type="match status" value="8"/>
</dbReference>
<dbReference type="GeneID" id="129327725"/>
<dbReference type="PROSITE" id="PS00028">
    <property type="entry name" value="ZINC_FINGER_C2H2_1"/>
    <property type="match status" value="8"/>
</dbReference>
<gene>
    <name evidence="17" type="primary">LOC129327725</name>
</gene>
<dbReference type="GO" id="GO:0008270">
    <property type="term" value="F:zinc ion binding"/>
    <property type="evidence" value="ECO:0007669"/>
    <property type="project" value="UniProtKB-KW"/>
</dbReference>
<keyword evidence="3" id="KW-1017">Isopeptide bond</keyword>
<feature type="region of interest" description="Disordered" evidence="13">
    <location>
        <begin position="135"/>
        <end position="162"/>
    </location>
</feature>
<evidence type="ECO:0000256" key="7">
    <source>
        <dbReference type="ARBA" id="ARBA00022833"/>
    </source>
</evidence>
<dbReference type="GO" id="GO:0005634">
    <property type="term" value="C:nucleus"/>
    <property type="evidence" value="ECO:0007669"/>
    <property type="project" value="UniProtKB-SubCell"/>
</dbReference>
<dbReference type="InterPro" id="IPR003309">
    <property type="entry name" value="SCAN_dom"/>
</dbReference>
<feature type="domain" description="C2H2-type" evidence="14">
    <location>
        <begin position="484"/>
        <end position="511"/>
    </location>
</feature>
<evidence type="ECO:0000256" key="10">
    <source>
        <dbReference type="ARBA" id="ARBA00023163"/>
    </source>
</evidence>
<accession>A0AA97J7F3</accession>
<evidence type="ECO:0000259" key="15">
    <source>
        <dbReference type="PROSITE" id="PS50804"/>
    </source>
</evidence>
<keyword evidence="9" id="KW-0805">Transcription regulation</keyword>
<keyword evidence="10" id="KW-0804">Transcription</keyword>
<dbReference type="PANTHER" id="PTHR23234">
    <property type="entry name" value="ZNF44 PROTEIN"/>
    <property type="match status" value="1"/>
</dbReference>
<dbReference type="Pfam" id="PF02023">
    <property type="entry name" value="SCAN"/>
    <property type="match status" value="1"/>
</dbReference>
<evidence type="ECO:0000256" key="4">
    <source>
        <dbReference type="ARBA" id="ARBA00022723"/>
    </source>
</evidence>
<evidence type="ECO:0000313" key="16">
    <source>
        <dbReference type="Proteomes" id="UP001190640"/>
    </source>
</evidence>
<dbReference type="InterPro" id="IPR013087">
    <property type="entry name" value="Znf_C2H2_type"/>
</dbReference>
<name>A0AA97J7F3_EUBMA</name>
<comment type="subcellular location">
    <subcellularLocation>
        <location evidence="1">Nucleus</location>
    </subcellularLocation>
</comment>
<feature type="domain" description="C2H2-type" evidence="14">
    <location>
        <begin position="400"/>
        <end position="427"/>
    </location>
</feature>
<feature type="domain" description="C2H2-type" evidence="14">
    <location>
        <begin position="372"/>
        <end position="399"/>
    </location>
</feature>
<dbReference type="CDD" id="cd07936">
    <property type="entry name" value="SCAN"/>
    <property type="match status" value="1"/>
</dbReference>
<evidence type="ECO:0000256" key="2">
    <source>
        <dbReference type="ARBA" id="ARBA00006991"/>
    </source>
</evidence>
<dbReference type="FunFam" id="3.30.160.60:FF:000060">
    <property type="entry name" value="zinc finger protein 436"/>
    <property type="match status" value="1"/>
</dbReference>
<evidence type="ECO:0000259" key="14">
    <source>
        <dbReference type="PROSITE" id="PS50157"/>
    </source>
</evidence>
<dbReference type="FunFam" id="3.30.160.60:FF:000135">
    <property type="entry name" value="Zinc finger protein 358"/>
    <property type="match status" value="2"/>
</dbReference>
<dbReference type="Gene3D" id="1.10.4020.10">
    <property type="entry name" value="DNA breaking-rejoining enzymes"/>
    <property type="match status" value="1"/>
</dbReference>
<dbReference type="SUPFAM" id="SSF57667">
    <property type="entry name" value="beta-beta-alpha zinc fingers"/>
    <property type="match status" value="4"/>
</dbReference>
<evidence type="ECO:0000256" key="12">
    <source>
        <dbReference type="PROSITE-ProRule" id="PRU00042"/>
    </source>
</evidence>
<protein>
    <submittedName>
        <fullName evidence="17">Zinc finger protein 3-like</fullName>
    </submittedName>
</protein>
<feature type="domain" description="C2H2-type" evidence="14">
    <location>
        <begin position="568"/>
        <end position="595"/>
    </location>
</feature>
<feature type="domain" description="C2H2-type" evidence="14">
    <location>
        <begin position="456"/>
        <end position="483"/>
    </location>
</feature>
<dbReference type="InterPro" id="IPR036236">
    <property type="entry name" value="Znf_C2H2_sf"/>
</dbReference>
<evidence type="ECO:0000313" key="17">
    <source>
        <dbReference type="RefSeq" id="XP_054832455.1"/>
    </source>
</evidence>
<dbReference type="SMART" id="SM00431">
    <property type="entry name" value="SCAN"/>
    <property type="match status" value="1"/>
</dbReference>
<organism evidence="16 17">
    <name type="scientific">Eublepharis macularius</name>
    <name type="common">Leopard gecko</name>
    <name type="synonym">Cyrtodactylus macularius</name>
    <dbReference type="NCBI Taxonomy" id="481883"/>
    <lineage>
        <taxon>Eukaryota</taxon>
        <taxon>Metazoa</taxon>
        <taxon>Chordata</taxon>
        <taxon>Craniata</taxon>
        <taxon>Vertebrata</taxon>
        <taxon>Euteleostomi</taxon>
        <taxon>Lepidosauria</taxon>
        <taxon>Squamata</taxon>
        <taxon>Bifurcata</taxon>
        <taxon>Gekkota</taxon>
        <taxon>Eublepharidae</taxon>
        <taxon>Eublepharinae</taxon>
        <taxon>Eublepharis</taxon>
    </lineage>
</organism>
<feature type="domain" description="C2H2-type" evidence="14">
    <location>
        <begin position="512"/>
        <end position="539"/>
    </location>
</feature>
<keyword evidence="6 12" id="KW-0863">Zinc-finger</keyword>
<dbReference type="RefSeq" id="XP_054832455.1">
    <property type="nucleotide sequence ID" value="XM_054976480.1"/>
</dbReference>
<proteinExistence type="inferred from homology"/>
<dbReference type="Proteomes" id="UP001190640">
    <property type="component" value="Chromosome 4"/>
</dbReference>
<dbReference type="PANTHER" id="PTHR23234:SF10">
    <property type="entry name" value="RIKEN CDNA 6720489N17 GENE-RELATED"/>
    <property type="match status" value="1"/>
</dbReference>
<evidence type="ECO:0000256" key="8">
    <source>
        <dbReference type="ARBA" id="ARBA00022843"/>
    </source>
</evidence>
<dbReference type="InterPro" id="IPR038269">
    <property type="entry name" value="SCAN_sf"/>
</dbReference>
<evidence type="ECO:0000256" key="11">
    <source>
        <dbReference type="ARBA" id="ARBA00023242"/>
    </source>
</evidence>
<evidence type="ECO:0000256" key="13">
    <source>
        <dbReference type="SAM" id="MobiDB-lite"/>
    </source>
</evidence>
<dbReference type="FunFam" id="3.30.160.60:FF:002343">
    <property type="entry name" value="Zinc finger protein 33A"/>
    <property type="match status" value="1"/>
</dbReference>
<keyword evidence="5" id="KW-0677">Repeat</keyword>